<dbReference type="RefSeq" id="WP_266151171.1">
    <property type="nucleotide sequence ID" value="NZ_CP064028.1"/>
</dbReference>
<dbReference type="Proteomes" id="UP001595961">
    <property type="component" value="Unassembled WGS sequence"/>
</dbReference>
<accession>A0ABV9C132</accession>
<comment type="caution">
    <text evidence="1">The sequence shown here is derived from an EMBL/GenBank/DDBJ whole genome shotgun (WGS) entry which is preliminary data.</text>
</comment>
<gene>
    <name evidence="1" type="ORF">ACFO5W_07200</name>
</gene>
<evidence type="ECO:0000313" key="1">
    <source>
        <dbReference type="EMBL" id="MFC4526425.1"/>
    </source>
</evidence>
<organism evidence="1 2">
    <name type="scientific">Dyella halodurans</name>
    <dbReference type="NCBI Taxonomy" id="1920171"/>
    <lineage>
        <taxon>Bacteria</taxon>
        <taxon>Pseudomonadati</taxon>
        <taxon>Pseudomonadota</taxon>
        <taxon>Gammaproteobacteria</taxon>
        <taxon>Lysobacterales</taxon>
        <taxon>Rhodanobacteraceae</taxon>
        <taxon>Dyella</taxon>
    </lineage>
</organism>
<proteinExistence type="predicted"/>
<evidence type="ECO:0008006" key="3">
    <source>
        <dbReference type="Google" id="ProtNLM"/>
    </source>
</evidence>
<dbReference type="SUPFAM" id="SSF160719">
    <property type="entry name" value="gpW/gp25-like"/>
    <property type="match status" value="1"/>
</dbReference>
<dbReference type="Gene3D" id="3.10.450.40">
    <property type="match status" value="1"/>
</dbReference>
<protein>
    <recommendedName>
        <fullName evidence="3">Phage tail protein</fullName>
    </recommendedName>
</protein>
<evidence type="ECO:0000313" key="2">
    <source>
        <dbReference type="Proteomes" id="UP001595961"/>
    </source>
</evidence>
<dbReference type="EMBL" id="JBHSGA010000013">
    <property type="protein sequence ID" value="MFC4526425.1"/>
    <property type="molecule type" value="Genomic_DNA"/>
</dbReference>
<reference evidence="2" key="1">
    <citation type="journal article" date="2019" name="Int. J. Syst. Evol. Microbiol.">
        <title>The Global Catalogue of Microorganisms (GCM) 10K type strain sequencing project: providing services to taxonomists for standard genome sequencing and annotation.</title>
        <authorList>
            <consortium name="The Broad Institute Genomics Platform"/>
            <consortium name="The Broad Institute Genome Sequencing Center for Infectious Disease"/>
            <person name="Wu L."/>
            <person name="Ma J."/>
        </authorList>
    </citation>
    <scope>NUCLEOTIDE SEQUENCE [LARGE SCALE GENOMIC DNA]</scope>
    <source>
        <strain evidence="2">CCM 4481</strain>
    </source>
</reference>
<sequence length="124" mass="13201">MALINDISHLWGNDIGVSAVGDLGLASDTLRGQQRVLRRLLTNPGDNIFHPTYGAGLARFVGSTATAEEIKALIRGQMLLEEAVAKSPAPVIEVHRITNGIAVQVNYNDAPTGQPVVLSFNVSQ</sequence>
<keyword evidence="2" id="KW-1185">Reference proteome</keyword>
<name>A0ABV9C132_9GAMM</name>